<evidence type="ECO:0000313" key="2">
    <source>
        <dbReference type="Proteomes" id="UP000823388"/>
    </source>
</evidence>
<organism evidence="1 2">
    <name type="scientific">Panicum virgatum</name>
    <name type="common">Blackwell switchgrass</name>
    <dbReference type="NCBI Taxonomy" id="38727"/>
    <lineage>
        <taxon>Eukaryota</taxon>
        <taxon>Viridiplantae</taxon>
        <taxon>Streptophyta</taxon>
        <taxon>Embryophyta</taxon>
        <taxon>Tracheophyta</taxon>
        <taxon>Spermatophyta</taxon>
        <taxon>Magnoliopsida</taxon>
        <taxon>Liliopsida</taxon>
        <taxon>Poales</taxon>
        <taxon>Poaceae</taxon>
        <taxon>PACMAD clade</taxon>
        <taxon>Panicoideae</taxon>
        <taxon>Panicodae</taxon>
        <taxon>Paniceae</taxon>
        <taxon>Panicinae</taxon>
        <taxon>Panicum</taxon>
        <taxon>Panicum sect. Hiantes</taxon>
    </lineage>
</organism>
<proteinExistence type="predicted"/>
<comment type="caution">
    <text evidence="1">The sequence shown here is derived from an EMBL/GenBank/DDBJ whole genome shotgun (WGS) entry which is preliminary data.</text>
</comment>
<dbReference type="AlphaFoldDB" id="A0A8T0QC37"/>
<protein>
    <submittedName>
        <fullName evidence="1">Uncharacterized protein</fullName>
    </submittedName>
</protein>
<evidence type="ECO:0000313" key="1">
    <source>
        <dbReference type="EMBL" id="KAG2570379.1"/>
    </source>
</evidence>
<sequence>MELVRQGVSRFFPIHADNGGVKLLFLFLSIGVVSGEDHRRMGLVQAGFSGGVFEGANSGGIAVRLVFLVTFCERWEGLCTTRCLVLAGGGVSSSGLFLRWPGPSGSGGIPLLDLDVGAVKIRSA</sequence>
<accession>A0A8T0QC37</accession>
<reference evidence="1" key="1">
    <citation type="submission" date="2020-05" db="EMBL/GenBank/DDBJ databases">
        <title>WGS assembly of Panicum virgatum.</title>
        <authorList>
            <person name="Lovell J.T."/>
            <person name="Jenkins J."/>
            <person name="Shu S."/>
            <person name="Juenger T.E."/>
            <person name="Schmutz J."/>
        </authorList>
    </citation>
    <scope>NUCLEOTIDE SEQUENCE</scope>
    <source>
        <strain evidence="1">AP13</strain>
    </source>
</reference>
<gene>
    <name evidence="1" type="ORF">PVAP13_7KG074218</name>
</gene>
<dbReference type="Proteomes" id="UP000823388">
    <property type="component" value="Chromosome 7K"/>
</dbReference>
<dbReference type="EMBL" id="CM029049">
    <property type="protein sequence ID" value="KAG2570379.1"/>
    <property type="molecule type" value="Genomic_DNA"/>
</dbReference>
<name>A0A8T0QC37_PANVG</name>
<keyword evidence="2" id="KW-1185">Reference proteome</keyword>